<comment type="function">
    <text evidence="9">Plays a key role in early steps of protein N-linked glycosylation by being involved in the conversion of polyprenol into dolichol. Acts as a polyprenal reductase that mediates the reduction of polyprenal into dolichal in a NADP-dependent mechanism. Dolichols are required for the synthesis of dolichol-linked monosaccharides and the oligosaccharide precursor used for N-glycosylation.</text>
</comment>
<feature type="transmembrane region" description="Helical" evidence="9">
    <location>
        <begin position="59"/>
        <end position="82"/>
    </location>
</feature>
<dbReference type="Proteomes" id="UP001209878">
    <property type="component" value="Unassembled WGS sequence"/>
</dbReference>
<comment type="similarity">
    <text evidence="6 9">Belongs to the steroid 5-alpha reductase family. Polyprenal reductase subfamily.</text>
</comment>
<evidence type="ECO:0000256" key="9">
    <source>
        <dbReference type="RuleBase" id="RU367081"/>
    </source>
</evidence>
<evidence type="ECO:0000256" key="2">
    <source>
        <dbReference type="ARBA" id="ARBA00012522"/>
    </source>
</evidence>
<comment type="pathway">
    <text evidence="9">Protein modification; protein glycosylation.</text>
</comment>
<evidence type="ECO:0000256" key="3">
    <source>
        <dbReference type="ARBA" id="ARBA00022692"/>
    </source>
</evidence>
<dbReference type="Pfam" id="PF02544">
    <property type="entry name" value="Steroid_dh"/>
    <property type="match status" value="1"/>
</dbReference>
<dbReference type="GO" id="GO:0160198">
    <property type="term" value="F:polyprenal reductase activity"/>
    <property type="evidence" value="ECO:0007669"/>
    <property type="project" value="UniProtKB-EC"/>
</dbReference>
<comment type="caution">
    <text evidence="11">The sequence shown here is derived from an EMBL/GenBank/DDBJ whole genome shotgun (WGS) entry which is preliminary data.</text>
</comment>
<dbReference type="AlphaFoldDB" id="A0AAD9KCV9"/>
<evidence type="ECO:0000256" key="4">
    <source>
        <dbReference type="ARBA" id="ARBA00022989"/>
    </source>
</evidence>
<evidence type="ECO:0000313" key="12">
    <source>
        <dbReference type="Proteomes" id="UP001209878"/>
    </source>
</evidence>
<dbReference type="GO" id="GO:0003865">
    <property type="term" value="F:3-oxo-5-alpha-steroid 4-dehydrogenase activity"/>
    <property type="evidence" value="ECO:0007669"/>
    <property type="project" value="TreeGrafter"/>
</dbReference>
<organism evidence="11 12">
    <name type="scientific">Ridgeia piscesae</name>
    <name type="common">Tubeworm</name>
    <dbReference type="NCBI Taxonomy" id="27915"/>
    <lineage>
        <taxon>Eukaryota</taxon>
        <taxon>Metazoa</taxon>
        <taxon>Spiralia</taxon>
        <taxon>Lophotrochozoa</taxon>
        <taxon>Annelida</taxon>
        <taxon>Polychaeta</taxon>
        <taxon>Sedentaria</taxon>
        <taxon>Canalipalpata</taxon>
        <taxon>Sabellida</taxon>
        <taxon>Siboglinidae</taxon>
        <taxon>Ridgeia</taxon>
    </lineage>
</organism>
<sequence>MELLSGVSYLQLFWGVQAAYVGYKVISSLQNGSFFDRTQGDRDPEAKLGLFQFRKRFTLYYFVAVVFNGWVWYRIVGACVFGHPLNSDGLQRLLDTLAAPSRGSVDATCAALATTMLLVHTGRRLYENLYVNIYSHRQTRSPPELLLDVAFVVAAGLSLVAEVSYQPHAPSTFTSCRLWHVPTLALFGWANVMQHRCYIKLAKLRRNRMGHIVTTGYKIPKGDWFDYVCCPQYFAESVIYVTIGLVLGCENVTWWALAGYVATNQLYLAYSARCWYRQKFEAFPRDRKMIIPYIL</sequence>
<keyword evidence="9" id="KW-0521">NADP</keyword>
<feature type="domain" description="3-oxo-5-alpha-steroid 4-dehydrogenase C-terminal" evidence="10">
    <location>
        <begin position="147"/>
        <end position="295"/>
    </location>
</feature>
<gene>
    <name evidence="11" type="ORF">NP493_1209g00019</name>
</gene>
<dbReference type="EMBL" id="JAODUO010001208">
    <property type="protein sequence ID" value="KAK2168991.1"/>
    <property type="molecule type" value="Genomic_DNA"/>
</dbReference>
<evidence type="ECO:0000256" key="1">
    <source>
        <dbReference type="ARBA" id="ARBA00004127"/>
    </source>
</evidence>
<dbReference type="GO" id="GO:0016095">
    <property type="term" value="P:polyprenol catabolic process"/>
    <property type="evidence" value="ECO:0007669"/>
    <property type="project" value="UniProtKB-UniRule"/>
</dbReference>
<name>A0AAD9KCV9_RIDPI</name>
<evidence type="ECO:0000256" key="5">
    <source>
        <dbReference type="ARBA" id="ARBA00023136"/>
    </source>
</evidence>
<keyword evidence="5 9" id="KW-0472">Membrane</keyword>
<dbReference type="GO" id="GO:0006488">
    <property type="term" value="P:dolichol-linked oligosaccharide biosynthetic process"/>
    <property type="evidence" value="ECO:0007669"/>
    <property type="project" value="UniProtKB-UniRule"/>
</dbReference>
<reference evidence="11" key="1">
    <citation type="journal article" date="2023" name="Mol. Biol. Evol.">
        <title>Third-Generation Sequencing Reveals the Adaptive Role of the Epigenome in Three Deep-Sea Polychaetes.</title>
        <authorList>
            <person name="Perez M."/>
            <person name="Aroh O."/>
            <person name="Sun Y."/>
            <person name="Lan Y."/>
            <person name="Juniper S.K."/>
            <person name="Young C.R."/>
            <person name="Angers B."/>
            <person name="Qian P.Y."/>
        </authorList>
    </citation>
    <scope>NUCLEOTIDE SEQUENCE</scope>
    <source>
        <strain evidence="11">R07B-5</strain>
    </source>
</reference>
<keyword evidence="12" id="KW-1185">Reference proteome</keyword>
<comment type="subcellular location">
    <subcellularLocation>
        <location evidence="1">Endomembrane system</location>
        <topology evidence="1">Multi-pass membrane protein</topology>
    </subcellularLocation>
    <subcellularLocation>
        <location evidence="9">Endoplasmic reticulum membrane</location>
    </subcellularLocation>
</comment>
<keyword evidence="4 9" id="KW-1133">Transmembrane helix</keyword>
<keyword evidence="3 9" id="KW-0812">Transmembrane</keyword>
<dbReference type="PANTHER" id="PTHR14624:SF0">
    <property type="entry name" value="POLYPRENOL REDUCTASE"/>
    <property type="match status" value="1"/>
</dbReference>
<evidence type="ECO:0000256" key="8">
    <source>
        <dbReference type="ARBA" id="ARBA00049427"/>
    </source>
</evidence>
<dbReference type="InterPro" id="IPR001104">
    <property type="entry name" value="3-oxo-5_a-steroid_4-DH_C"/>
</dbReference>
<evidence type="ECO:0000256" key="6">
    <source>
        <dbReference type="ARBA" id="ARBA00046320"/>
    </source>
</evidence>
<evidence type="ECO:0000313" key="11">
    <source>
        <dbReference type="EMBL" id="KAK2168991.1"/>
    </source>
</evidence>
<proteinExistence type="inferred from homology"/>
<keyword evidence="9" id="KW-0560">Oxidoreductase</keyword>
<comment type="catalytic activity">
    <reaction evidence="8 9">
        <text>a di-trans,poly-cis-dolichal + NADP(+) = a di-trans,poly-cis-polyprenal + NADPH + H(+)</text>
        <dbReference type="Rhea" id="RHEA:80727"/>
        <dbReference type="Rhea" id="RHEA-COMP:19536"/>
        <dbReference type="Rhea" id="RHEA-COMP:19537"/>
        <dbReference type="ChEBI" id="CHEBI:15378"/>
        <dbReference type="ChEBI" id="CHEBI:57783"/>
        <dbReference type="ChEBI" id="CHEBI:58349"/>
        <dbReference type="ChEBI" id="CHEBI:231623"/>
        <dbReference type="ChEBI" id="CHEBI:231637"/>
        <dbReference type="EC" id="1.3.1.94"/>
    </reaction>
    <physiologicalReaction direction="right-to-left" evidence="8 9">
        <dbReference type="Rhea" id="RHEA:80729"/>
    </physiologicalReaction>
</comment>
<dbReference type="InterPro" id="IPR039698">
    <property type="entry name" value="Dfg10/SRD5A3"/>
</dbReference>
<protein>
    <recommendedName>
        <fullName evidence="7 9">Polyprenal reductase</fullName>
        <ecNumber evidence="2 9">1.3.1.94</ecNumber>
    </recommendedName>
</protein>
<keyword evidence="9" id="KW-0256">Endoplasmic reticulum</keyword>
<dbReference type="GO" id="GO:0005789">
    <property type="term" value="C:endoplasmic reticulum membrane"/>
    <property type="evidence" value="ECO:0007669"/>
    <property type="project" value="UniProtKB-SubCell"/>
</dbReference>
<dbReference type="EC" id="1.3.1.94" evidence="2 9"/>
<evidence type="ECO:0000256" key="7">
    <source>
        <dbReference type="ARBA" id="ARBA00047186"/>
    </source>
</evidence>
<dbReference type="PROSITE" id="PS50244">
    <property type="entry name" value="S5A_REDUCTASE"/>
    <property type="match status" value="1"/>
</dbReference>
<dbReference type="GO" id="GO:0102389">
    <property type="term" value="F:polyprenol reductase activity"/>
    <property type="evidence" value="ECO:0007669"/>
    <property type="project" value="UniProtKB-UniRule"/>
</dbReference>
<accession>A0AAD9KCV9</accession>
<evidence type="ECO:0000259" key="10">
    <source>
        <dbReference type="Pfam" id="PF02544"/>
    </source>
</evidence>
<comment type="caution">
    <text evidence="9">Lacks conserved residue(s) required for the propagation of feature annotation.</text>
</comment>
<dbReference type="PANTHER" id="PTHR14624">
    <property type="entry name" value="DFG10 PROTEIN"/>
    <property type="match status" value="1"/>
</dbReference>